<evidence type="ECO:0000313" key="4">
    <source>
        <dbReference type="Proteomes" id="UP000265798"/>
    </source>
</evidence>
<dbReference type="AlphaFoldDB" id="A0A396Z5U7"/>
<organism evidence="3 4">
    <name type="scientific">Leptospira stimsonii</name>
    <dbReference type="NCBI Taxonomy" id="2202203"/>
    <lineage>
        <taxon>Bacteria</taxon>
        <taxon>Pseudomonadati</taxon>
        <taxon>Spirochaetota</taxon>
        <taxon>Spirochaetia</taxon>
        <taxon>Leptospirales</taxon>
        <taxon>Leptospiraceae</taxon>
        <taxon>Leptospira</taxon>
    </lineage>
</organism>
<dbReference type="CDD" id="cd03443">
    <property type="entry name" value="PaaI_thioesterase"/>
    <property type="match status" value="1"/>
</dbReference>
<dbReference type="PANTHER" id="PTHR42856">
    <property type="entry name" value="ACYL-COENZYME A THIOESTERASE PAAI"/>
    <property type="match status" value="1"/>
</dbReference>
<sequence>MPDVNSPDFIPYFQSQDRFSRKLGYKAFQASPGKSEYEIEVDETFHNPVHIVHGAALFAAMDSSAGAAMAGWIKSSGRKCKFMATGTAEIKYRKSVTSGKIRIYSEITEQKRATVRLISRSIDQDGDLVAELFSIWVVKFENDSSIPF</sequence>
<evidence type="ECO:0000256" key="1">
    <source>
        <dbReference type="SAM" id="Phobius"/>
    </source>
</evidence>
<evidence type="ECO:0000313" key="3">
    <source>
        <dbReference type="EMBL" id="RHX90105.1"/>
    </source>
</evidence>
<feature type="domain" description="Thioesterase" evidence="2">
    <location>
        <begin position="51"/>
        <end position="120"/>
    </location>
</feature>
<keyword evidence="1" id="KW-0812">Transmembrane</keyword>
<name>A0A396Z5U7_9LEPT</name>
<dbReference type="RefSeq" id="WP_118969162.1">
    <property type="nucleotide sequence ID" value="NZ_QHCT01000003.1"/>
</dbReference>
<dbReference type="EMBL" id="QHCT01000003">
    <property type="protein sequence ID" value="RHX90105.1"/>
    <property type="molecule type" value="Genomic_DNA"/>
</dbReference>
<comment type="caution">
    <text evidence="3">The sequence shown here is derived from an EMBL/GenBank/DDBJ whole genome shotgun (WGS) entry which is preliminary data.</text>
</comment>
<dbReference type="Proteomes" id="UP000265798">
    <property type="component" value="Unassembled WGS sequence"/>
</dbReference>
<keyword evidence="1" id="KW-0472">Membrane</keyword>
<dbReference type="InterPro" id="IPR006683">
    <property type="entry name" value="Thioestr_dom"/>
</dbReference>
<protein>
    <submittedName>
        <fullName evidence="3">PaaI family thioesterase</fullName>
    </submittedName>
</protein>
<dbReference type="InterPro" id="IPR029069">
    <property type="entry name" value="HotDog_dom_sf"/>
</dbReference>
<dbReference type="InterPro" id="IPR052723">
    <property type="entry name" value="Acyl-CoA_thioesterase_PaaI"/>
</dbReference>
<evidence type="ECO:0000259" key="2">
    <source>
        <dbReference type="Pfam" id="PF03061"/>
    </source>
</evidence>
<accession>A0A396Z5U7</accession>
<dbReference type="GO" id="GO:0016289">
    <property type="term" value="F:acyl-CoA hydrolase activity"/>
    <property type="evidence" value="ECO:0007669"/>
    <property type="project" value="TreeGrafter"/>
</dbReference>
<dbReference type="OrthoDB" id="344408at2"/>
<proteinExistence type="predicted"/>
<feature type="transmembrane region" description="Helical" evidence="1">
    <location>
        <begin position="51"/>
        <end position="73"/>
    </location>
</feature>
<dbReference type="PANTHER" id="PTHR42856:SF1">
    <property type="entry name" value="ACYL-COENZYME A THIOESTERASE PAAI"/>
    <property type="match status" value="1"/>
</dbReference>
<keyword evidence="1" id="KW-1133">Transmembrane helix</keyword>
<reference evidence="4" key="1">
    <citation type="submission" date="2018-05" db="EMBL/GenBank/DDBJ databases">
        <title>Leptospira yasudae sp. nov. and Leptospira stimsonii sp. nov., two pathogenic species of the genus Leptospira isolated from environmental sources.</title>
        <authorList>
            <person name="Casanovas-Massana A."/>
            <person name="Hamond C."/>
            <person name="Santos L.A."/>
            <person name="Hacker K.P."/>
            <person name="Balassiano I."/>
            <person name="Medeiros M.A."/>
            <person name="Reis M.G."/>
            <person name="Ko A.I."/>
            <person name="Wunder E.A."/>
        </authorList>
    </citation>
    <scope>NUCLEOTIDE SEQUENCE [LARGE SCALE GENOMIC DNA]</scope>
    <source>
        <strain evidence="4">Yale</strain>
    </source>
</reference>
<dbReference type="Gene3D" id="3.10.129.10">
    <property type="entry name" value="Hotdog Thioesterase"/>
    <property type="match status" value="1"/>
</dbReference>
<dbReference type="SUPFAM" id="SSF54637">
    <property type="entry name" value="Thioesterase/thiol ester dehydrase-isomerase"/>
    <property type="match status" value="1"/>
</dbReference>
<dbReference type="Pfam" id="PF03061">
    <property type="entry name" value="4HBT"/>
    <property type="match status" value="1"/>
</dbReference>
<gene>
    <name evidence="3" type="ORF">DLM75_11950</name>
</gene>